<dbReference type="InterPro" id="IPR002110">
    <property type="entry name" value="Ankyrin_rpt"/>
</dbReference>
<keyword evidence="2" id="KW-0732">Signal</keyword>
<name>A0A8S3VFZ9_MYTED</name>
<dbReference type="Pfam" id="PF13637">
    <property type="entry name" value="Ank_4"/>
    <property type="match status" value="1"/>
</dbReference>
<keyword evidence="1" id="KW-0040">ANK repeat</keyword>
<dbReference type="PROSITE" id="PS50297">
    <property type="entry name" value="ANK_REP_REGION"/>
    <property type="match status" value="2"/>
</dbReference>
<dbReference type="OrthoDB" id="9995210at2759"/>
<dbReference type="GO" id="GO:0006543">
    <property type="term" value="P:L-glutamine catabolic process"/>
    <property type="evidence" value="ECO:0007669"/>
    <property type="project" value="TreeGrafter"/>
</dbReference>
<dbReference type="PANTHER" id="PTHR12544:SF29">
    <property type="entry name" value="GLUTAMINASE"/>
    <property type="match status" value="1"/>
</dbReference>
<dbReference type="GO" id="GO:0006537">
    <property type="term" value="P:glutamate biosynthetic process"/>
    <property type="evidence" value="ECO:0007669"/>
    <property type="project" value="TreeGrafter"/>
</dbReference>
<feature type="repeat" description="ANK" evidence="1">
    <location>
        <begin position="59"/>
        <end position="91"/>
    </location>
</feature>
<protein>
    <submittedName>
        <fullName evidence="3">Uncharacterized protein</fullName>
    </submittedName>
</protein>
<accession>A0A8S3VFZ9</accession>
<evidence type="ECO:0000313" key="4">
    <source>
        <dbReference type="Proteomes" id="UP000683360"/>
    </source>
</evidence>
<dbReference type="PROSITE" id="PS50088">
    <property type="entry name" value="ANK_REPEAT"/>
    <property type="match status" value="2"/>
</dbReference>
<feature type="repeat" description="ANK" evidence="1">
    <location>
        <begin position="174"/>
        <end position="197"/>
    </location>
</feature>
<dbReference type="EMBL" id="CAJPWZ010003121">
    <property type="protein sequence ID" value="CAG2252497.1"/>
    <property type="molecule type" value="Genomic_DNA"/>
</dbReference>
<dbReference type="InterPro" id="IPR015868">
    <property type="entry name" value="Glutaminase"/>
</dbReference>
<reference evidence="3" key="1">
    <citation type="submission" date="2021-03" db="EMBL/GenBank/DDBJ databases">
        <authorList>
            <person name="Bekaert M."/>
        </authorList>
    </citation>
    <scope>NUCLEOTIDE SEQUENCE</scope>
</reference>
<proteinExistence type="predicted"/>
<sequence>MISVIIWTLICSLQPPIVYDEHYELQIYKLLKAASKGDMKQLKRIENEKYIDINDTDYDTRSALHLAACGGHIESVKFLLKNNAGYLERKDRCLGHTPAEDAAWHERRNDNNASKSKLQRIIDFLNNQKGLQTYKCSFKDSVVLKIIKAAEYGEISVLQSLHDNRTDMNLSDNDGRTALHAAVERNQEKVIEFLIDKCKVSPFQRWSKTHQII</sequence>
<keyword evidence="4" id="KW-1185">Reference proteome</keyword>
<feature type="chain" id="PRO_5035867324" evidence="2">
    <location>
        <begin position="21"/>
        <end position="213"/>
    </location>
</feature>
<dbReference type="Proteomes" id="UP000683360">
    <property type="component" value="Unassembled WGS sequence"/>
</dbReference>
<dbReference type="SMART" id="SM00248">
    <property type="entry name" value="ANK"/>
    <property type="match status" value="2"/>
</dbReference>
<dbReference type="AlphaFoldDB" id="A0A8S3VFZ9"/>
<evidence type="ECO:0000256" key="2">
    <source>
        <dbReference type="SAM" id="SignalP"/>
    </source>
</evidence>
<comment type="caution">
    <text evidence="3">The sequence shown here is derived from an EMBL/GenBank/DDBJ whole genome shotgun (WGS) entry which is preliminary data.</text>
</comment>
<evidence type="ECO:0000313" key="3">
    <source>
        <dbReference type="EMBL" id="CAG2252497.1"/>
    </source>
</evidence>
<dbReference type="GO" id="GO:0004359">
    <property type="term" value="F:glutaminase activity"/>
    <property type="evidence" value="ECO:0007669"/>
    <property type="project" value="InterPro"/>
</dbReference>
<dbReference type="Pfam" id="PF12796">
    <property type="entry name" value="Ank_2"/>
    <property type="match status" value="1"/>
</dbReference>
<gene>
    <name evidence="3" type="ORF">MEDL_64086</name>
</gene>
<dbReference type="Gene3D" id="1.25.40.20">
    <property type="entry name" value="Ankyrin repeat-containing domain"/>
    <property type="match status" value="2"/>
</dbReference>
<dbReference type="PANTHER" id="PTHR12544">
    <property type="entry name" value="GLUTAMINASE"/>
    <property type="match status" value="1"/>
</dbReference>
<dbReference type="SUPFAM" id="SSF48403">
    <property type="entry name" value="Ankyrin repeat"/>
    <property type="match status" value="1"/>
</dbReference>
<evidence type="ECO:0000256" key="1">
    <source>
        <dbReference type="PROSITE-ProRule" id="PRU00023"/>
    </source>
</evidence>
<dbReference type="InterPro" id="IPR036770">
    <property type="entry name" value="Ankyrin_rpt-contain_sf"/>
</dbReference>
<organism evidence="3 4">
    <name type="scientific">Mytilus edulis</name>
    <name type="common">Blue mussel</name>
    <dbReference type="NCBI Taxonomy" id="6550"/>
    <lineage>
        <taxon>Eukaryota</taxon>
        <taxon>Metazoa</taxon>
        <taxon>Spiralia</taxon>
        <taxon>Lophotrochozoa</taxon>
        <taxon>Mollusca</taxon>
        <taxon>Bivalvia</taxon>
        <taxon>Autobranchia</taxon>
        <taxon>Pteriomorphia</taxon>
        <taxon>Mytilida</taxon>
        <taxon>Mytiloidea</taxon>
        <taxon>Mytilidae</taxon>
        <taxon>Mytilinae</taxon>
        <taxon>Mytilus</taxon>
    </lineage>
</organism>
<feature type="signal peptide" evidence="2">
    <location>
        <begin position="1"/>
        <end position="20"/>
    </location>
</feature>